<evidence type="ECO:0000259" key="10">
    <source>
        <dbReference type="Pfam" id="PF06333"/>
    </source>
</evidence>
<organism evidence="11 12">
    <name type="scientific">Malassezia sympodialis (strain ATCC 42132)</name>
    <name type="common">Atopic eczema-associated yeast</name>
    <dbReference type="NCBI Taxonomy" id="1230383"/>
    <lineage>
        <taxon>Eukaryota</taxon>
        <taxon>Fungi</taxon>
        <taxon>Dikarya</taxon>
        <taxon>Basidiomycota</taxon>
        <taxon>Ustilaginomycotina</taxon>
        <taxon>Malasseziomycetes</taxon>
        <taxon>Malasseziales</taxon>
        <taxon>Malasseziaceae</taxon>
        <taxon>Malassezia</taxon>
    </lineage>
</organism>
<reference evidence="12" key="1">
    <citation type="journal article" date="2017" name="Nucleic Acids Res.">
        <title>Proteogenomics produces comprehensive and highly accurate protein-coding gene annotation in a complete genome assembly of Malassezia sympodialis.</title>
        <authorList>
            <person name="Zhu Y."/>
            <person name="Engstroem P.G."/>
            <person name="Tellgren-Roth C."/>
            <person name="Baudo C.D."/>
            <person name="Kennell J.C."/>
            <person name="Sun S."/>
            <person name="Billmyre R.B."/>
            <person name="Schroeder M.S."/>
            <person name="Andersson A."/>
            <person name="Holm T."/>
            <person name="Sigurgeirsson B."/>
            <person name="Wu G."/>
            <person name="Sankaranarayanan S.R."/>
            <person name="Siddharthan R."/>
            <person name="Sanyal K."/>
            <person name="Lundeberg J."/>
            <person name="Nystedt B."/>
            <person name="Boekhout T."/>
            <person name="Dawson T.L. Jr."/>
            <person name="Heitman J."/>
            <person name="Scheynius A."/>
            <person name="Lehtioe J."/>
        </authorList>
    </citation>
    <scope>NUCLEOTIDE SEQUENCE [LARGE SCALE GENOMIC DNA]</scope>
    <source>
        <strain evidence="12">ATCC 42132</strain>
    </source>
</reference>
<comment type="function">
    <text evidence="8">Component of the SRB8-11 complex. The SRB8-11 complex is a regulatory module of the Mediator complex which is itself involved in regulation of basal and activated RNA polymerase II-dependent transcription. The SRB8-11 complex may be involved in the transcriptional repression of a subset of genes regulated by Mediator. It may inhibit the association of the Mediator complex with RNA polymerase II to form the holoenzyme complex.</text>
</comment>
<evidence type="ECO:0000256" key="7">
    <source>
        <dbReference type="ARBA" id="ARBA00023242"/>
    </source>
</evidence>
<dbReference type="GO" id="GO:0003712">
    <property type="term" value="F:transcription coregulator activity"/>
    <property type="evidence" value="ECO:0007669"/>
    <property type="project" value="InterPro"/>
</dbReference>
<evidence type="ECO:0000256" key="1">
    <source>
        <dbReference type="ARBA" id="ARBA00004123"/>
    </source>
</evidence>
<dbReference type="InterPro" id="IPR009401">
    <property type="entry name" value="Med13_C"/>
</dbReference>
<evidence type="ECO:0000313" key="11">
    <source>
        <dbReference type="EMBL" id="SHO79385.1"/>
    </source>
</evidence>
<keyword evidence="12" id="KW-1185">Reference proteome</keyword>
<dbReference type="GO" id="GO:0006357">
    <property type="term" value="P:regulation of transcription by RNA polymerase II"/>
    <property type="evidence" value="ECO:0007669"/>
    <property type="project" value="InterPro"/>
</dbReference>
<comment type="subcellular location">
    <subcellularLocation>
        <location evidence="1 8">Nucleus</location>
    </subcellularLocation>
</comment>
<comment type="subunit">
    <text evidence="8">Component of the SRB8-11 complex, which itself associates with the Mediator complex.</text>
</comment>
<dbReference type="OrthoDB" id="103819at2759"/>
<feature type="region of interest" description="Disordered" evidence="9">
    <location>
        <begin position="307"/>
        <end position="342"/>
    </location>
</feature>
<evidence type="ECO:0000256" key="2">
    <source>
        <dbReference type="ARBA" id="ARBA00009354"/>
    </source>
</evidence>
<evidence type="ECO:0000256" key="8">
    <source>
        <dbReference type="RuleBase" id="RU364134"/>
    </source>
</evidence>
<feature type="region of interest" description="Disordered" evidence="9">
    <location>
        <begin position="389"/>
        <end position="415"/>
    </location>
</feature>
<feature type="compositionally biased region" description="Low complexity" evidence="9">
    <location>
        <begin position="264"/>
        <end position="273"/>
    </location>
</feature>
<evidence type="ECO:0000313" key="12">
    <source>
        <dbReference type="Proteomes" id="UP000186303"/>
    </source>
</evidence>
<proteinExistence type="inferred from homology"/>
<sequence length="875" mass="93785">MYHAPLAAVESRDGVPLALWTFAWEDAVLDLELPSRVHLQASGCDRVARAPPLFLEAAAHAIAHAVAQREGLVAVHDGVVRVPPWPADGAAPRAAELHRLRVHTTPDELVVQVVSTHKPWAPLDMRARPGESVPRHVELGHTTVCLIPTLQRATLLHTLAAPDDAACAALATRLATPLQQVGGRTDHWVVVRVPIAWLPPGAPLDAVALSVPPGAQRDTAVPCQLLWPAALCLVVRTPEPRPPPLALLRKSAADLLASATWPRAEPSSPAPAETMGPVVGIGAPLPPPVSPVEDDVFQGIGQLTDDDLSFFGAHAPPAPPPPPPAADVSTEAPPEPPPPTLHVSEPQHPPLAVKYDMHGKFFVGSAYRRIPESDMRTAVSPRALYLSTPQSAVHSSPSQVSGWDEPDEGSDEGPRIPAAQCALACARFHSALCGPALPAPGSSAEALTERVHLEWTCTYAGAARYPPEPPAEQPPAPLTSPGTAVPLSAPSVLVGCQAALIHVEPDAVRRWRWLGLQPSGGPRHVVAHVALLDVDVPPAVVQQWLALGADTYAAHGLGTLTPGNLWRYHGGLWASGMPNVPESAASAGERHVVYLVYEQPGVCERLYRTWPMPRSRIAIVAVPMAHMLPMQWSMALAYAAYEDANARVCQLAPSTYRACTRLKEGLHWDGQWPRAEPAVSPLHSGAVLHVAYDRRGGVVRLVATDERAWLRHTCAWDAVDERADVMQLWHTVRGLLAASAARWYVVVCRYGAMAQAEADAWAAWKAQKRWDTDALDVVVVSLDTDGPRVVADGALHAWTASTTGLAMHAEAPVVAARTAYVSAGAYAVHWVLHDEEAAVLHDVVVHFHALHTMTQLRWPPPAPLLPWHVALLAHA</sequence>
<evidence type="ECO:0000256" key="4">
    <source>
        <dbReference type="ARBA" id="ARBA00023015"/>
    </source>
</evidence>
<comment type="similarity">
    <text evidence="2 8">Belongs to the Mediator complex subunit 13 family.</text>
</comment>
<keyword evidence="6 8" id="KW-0804">Transcription</keyword>
<dbReference type="Proteomes" id="UP000186303">
    <property type="component" value="Chromosome 6"/>
</dbReference>
<keyword evidence="3 8" id="KW-0678">Repressor</keyword>
<dbReference type="GO" id="GO:0016592">
    <property type="term" value="C:mediator complex"/>
    <property type="evidence" value="ECO:0007669"/>
    <property type="project" value="InterPro"/>
</dbReference>
<dbReference type="VEuPathDB" id="FungiDB:MSYG_3734"/>
<dbReference type="STRING" id="1230383.A0A1M8AA51"/>
<keyword evidence="4 8" id="KW-0805">Transcription regulation</keyword>
<dbReference type="OMA" id="VLHVAYD"/>
<keyword evidence="5 8" id="KW-0010">Activator</keyword>
<dbReference type="AlphaFoldDB" id="A0A1M8AA51"/>
<evidence type="ECO:0000256" key="9">
    <source>
        <dbReference type="SAM" id="MobiDB-lite"/>
    </source>
</evidence>
<accession>A0A1M8AA51</accession>
<feature type="domain" description="Mediator complex subunit Med13 C-terminal" evidence="10">
    <location>
        <begin position="676"/>
        <end position="789"/>
    </location>
</feature>
<name>A0A1M8AA51_MALS4</name>
<evidence type="ECO:0000256" key="5">
    <source>
        <dbReference type="ARBA" id="ARBA00023159"/>
    </source>
</evidence>
<keyword evidence="7 8" id="KW-0539">Nucleus</keyword>
<evidence type="ECO:0000256" key="6">
    <source>
        <dbReference type="ARBA" id="ARBA00023163"/>
    </source>
</evidence>
<feature type="compositionally biased region" description="Polar residues" evidence="9">
    <location>
        <begin position="389"/>
        <end position="401"/>
    </location>
</feature>
<dbReference type="Pfam" id="PF06333">
    <property type="entry name" value="Med13_C"/>
    <property type="match status" value="1"/>
</dbReference>
<protein>
    <recommendedName>
        <fullName evidence="8">Mediator of RNA polymerase II transcription subunit 13</fullName>
    </recommendedName>
    <alternativeName>
        <fullName evidence="8">Mediator complex subunit 13</fullName>
    </alternativeName>
</protein>
<feature type="compositionally biased region" description="Pro residues" evidence="9">
    <location>
        <begin position="316"/>
        <end position="325"/>
    </location>
</feature>
<feature type="region of interest" description="Disordered" evidence="9">
    <location>
        <begin position="260"/>
        <end position="295"/>
    </location>
</feature>
<gene>
    <name evidence="11" type="ORF">MSYG_3734</name>
</gene>
<dbReference type="EMBL" id="LT671826">
    <property type="protein sequence ID" value="SHO79385.1"/>
    <property type="molecule type" value="Genomic_DNA"/>
</dbReference>
<evidence type="ECO:0000256" key="3">
    <source>
        <dbReference type="ARBA" id="ARBA00022491"/>
    </source>
</evidence>